<comment type="caution">
    <text evidence="1">The sequence shown here is derived from an EMBL/GenBank/DDBJ whole genome shotgun (WGS) entry which is preliminary data.</text>
</comment>
<organism evidence="1 2">
    <name type="scientific">Clostridium lentum</name>
    <dbReference type="NCBI Taxonomy" id="2763037"/>
    <lineage>
        <taxon>Bacteria</taxon>
        <taxon>Bacillati</taxon>
        <taxon>Bacillota</taxon>
        <taxon>Clostridia</taxon>
        <taxon>Eubacteriales</taxon>
        <taxon>Clostridiaceae</taxon>
        <taxon>Clostridium</taxon>
    </lineage>
</organism>
<dbReference type="Proteomes" id="UP000662088">
    <property type="component" value="Unassembled WGS sequence"/>
</dbReference>
<evidence type="ECO:0000313" key="1">
    <source>
        <dbReference type="EMBL" id="MBC5639208.1"/>
    </source>
</evidence>
<dbReference type="EMBL" id="JACOOQ010000002">
    <property type="protein sequence ID" value="MBC5639208.1"/>
    <property type="molecule type" value="Genomic_DNA"/>
</dbReference>
<name>A0A8I0A3D6_9CLOT</name>
<dbReference type="InterPro" id="IPR025346">
    <property type="entry name" value="DUF4250"/>
</dbReference>
<gene>
    <name evidence="1" type="ORF">H8R92_01925</name>
</gene>
<reference evidence="1" key="1">
    <citation type="submission" date="2020-08" db="EMBL/GenBank/DDBJ databases">
        <title>Genome public.</title>
        <authorList>
            <person name="Liu C."/>
            <person name="Sun Q."/>
        </authorList>
    </citation>
    <scope>NUCLEOTIDE SEQUENCE</scope>
    <source>
        <strain evidence="1">NSJ-42</strain>
    </source>
</reference>
<protein>
    <submittedName>
        <fullName evidence="1">DUF4250 domain-containing protein</fullName>
    </submittedName>
</protein>
<proteinExistence type="predicted"/>
<evidence type="ECO:0000313" key="2">
    <source>
        <dbReference type="Proteomes" id="UP000662088"/>
    </source>
</evidence>
<sequence length="60" mass="7058">MSSLLDMDSNILVSIVNMKLRDFYDSLDQYCEDADIDKDELIKKLSKVGYEYNTQLNQFK</sequence>
<accession>A0A8I0A3D6</accession>
<keyword evidence="2" id="KW-1185">Reference proteome</keyword>
<dbReference type="AlphaFoldDB" id="A0A8I0A3D6"/>
<dbReference type="Pfam" id="PF14056">
    <property type="entry name" value="DUF4250"/>
    <property type="match status" value="1"/>
</dbReference>
<dbReference type="RefSeq" id="WP_022213102.1">
    <property type="nucleotide sequence ID" value="NZ_JACOOQ010000002.1"/>
</dbReference>